<organism evidence="3 4">
    <name type="scientific">Aminithiophilus ramosus</name>
    <dbReference type="NCBI Taxonomy" id="3029084"/>
    <lineage>
        <taxon>Bacteria</taxon>
        <taxon>Thermotogati</taxon>
        <taxon>Synergistota</taxon>
        <taxon>Synergistia</taxon>
        <taxon>Synergistales</taxon>
        <taxon>Aminithiophilaceae</taxon>
        <taxon>Aminithiophilus</taxon>
    </lineage>
</organism>
<evidence type="ECO:0000313" key="4">
    <source>
        <dbReference type="Proteomes" id="UP000671879"/>
    </source>
</evidence>
<dbReference type="EMBL" id="CP072943">
    <property type="protein sequence ID" value="QTX32134.1"/>
    <property type="molecule type" value="Genomic_DNA"/>
</dbReference>
<sequence>MTIAAIRESLESLPITGAGHPGLVLQRYLKTQKEAGGASTDWDCHFEAVISGCDRAKTLYDALFRRWLKAFGTEEEDIPVIAKSFETEGRLVCGLGIASPVETGLALHHTYGIPFIPGSALKGVAAHYCHSRWGRENPDFLEGGTAYETLFGTTDDRGHLRFHDALPKGKTVRLHRDIMTPHHGDYYGEKGTKAPTDFDSPVPVSFLSVTGTFVVVLTCDDPSDEGRRWLHLAMELVEESLATTGIGGKTRSGYGRMIAREAVTLPKPDLYAEGNVIVAERIEQGTARGGKKNKKAKERAEFLSLSEEKHLIIVRDLDSVKDIAIGDEVTLRITQNSLNQQNPYLEAEVE</sequence>
<evidence type="ECO:0000259" key="2">
    <source>
        <dbReference type="Pfam" id="PF03787"/>
    </source>
</evidence>
<evidence type="ECO:0000256" key="1">
    <source>
        <dbReference type="ARBA" id="ARBA00023118"/>
    </source>
</evidence>
<dbReference type="GO" id="GO:0051607">
    <property type="term" value="P:defense response to virus"/>
    <property type="evidence" value="ECO:0007669"/>
    <property type="project" value="UniProtKB-KW"/>
</dbReference>
<proteinExistence type="predicted"/>
<dbReference type="PANTHER" id="PTHR39965">
    <property type="entry name" value="CRISPR SYSTEM CMR SUBUNIT CMR6"/>
    <property type="match status" value="1"/>
</dbReference>
<dbReference type="PANTHER" id="PTHR39965:SF1">
    <property type="entry name" value="CRISPR SYSTEM CMR SUBUNIT CMR6"/>
    <property type="match status" value="1"/>
</dbReference>
<dbReference type="InterPro" id="IPR005537">
    <property type="entry name" value="RAMP_III_fam"/>
</dbReference>
<dbReference type="KEGG" id="aram:KAR29_12620"/>
<dbReference type="InterPro" id="IPR010172">
    <property type="entry name" value="CRISPR-assoc_prot_TM1791"/>
</dbReference>
<keyword evidence="4" id="KW-1185">Reference proteome</keyword>
<name>A0A9Q7AF74_9BACT</name>
<feature type="domain" description="CRISPR type III-associated protein" evidence="2">
    <location>
        <begin position="85"/>
        <end position="257"/>
    </location>
</feature>
<dbReference type="Pfam" id="PF03787">
    <property type="entry name" value="RAMPs"/>
    <property type="match status" value="1"/>
</dbReference>
<reference evidence="4" key="1">
    <citation type="submission" date="2021-04" db="EMBL/GenBank/DDBJ databases">
        <title>A novel Synergistetes isolate from a pyrite-forming mixed culture.</title>
        <authorList>
            <person name="Bunk B."/>
            <person name="Sproer C."/>
            <person name="Spring S."/>
            <person name="Pester M."/>
        </authorList>
    </citation>
    <scope>NUCLEOTIDE SEQUENCE [LARGE SCALE GENOMIC DNA]</scope>
    <source>
        <strain evidence="4">J.5.4.2-T.3.5.2</strain>
    </source>
</reference>
<accession>A0A9Q7AF74</accession>
<gene>
    <name evidence="3" type="primary">cmr6</name>
    <name evidence="3" type="ORF">KAR29_12620</name>
</gene>
<protein>
    <submittedName>
        <fullName evidence="3">Type III-B CRISPR module RAMP protein Cmr6</fullName>
    </submittedName>
</protein>
<dbReference type="RefSeq" id="WP_274373348.1">
    <property type="nucleotide sequence ID" value="NZ_CP072943.1"/>
</dbReference>
<dbReference type="AlphaFoldDB" id="A0A9Q7AF74"/>
<dbReference type="Proteomes" id="UP000671879">
    <property type="component" value="Chromosome"/>
</dbReference>
<keyword evidence="1" id="KW-0051">Antiviral defense</keyword>
<dbReference type="NCBIfam" id="TIGR01898">
    <property type="entry name" value="cas_TM1791_cmr6"/>
    <property type="match status" value="1"/>
</dbReference>
<evidence type="ECO:0000313" key="3">
    <source>
        <dbReference type="EMBL" id="QTX32134.1"/>
    </source>
</evidence>